<name>E9BEC3_LEIDO</name>
<evidence type="ECO:0000313" key="1">
    <source>
        <dbReference type="EMBL" id="CBZ33599.1"/>
    </source>
</evidence>
<proteinExistence type="predicted"/>
<evidence type="ECO:0000313" key="2">
    <source>
        <dbReference type="Proteomes" id="UP000008980"/>
    </source>
</evidence>
<gene>
    <name evidence="1" type="ORF">LDBPK_191310</name>
</gene>
<dbReference type="AlphaFoldDB" id="E9BEC3"/>
<dbReference type="VEuPathDB" id="TriTrypDB:LdBPK_191310.1"/>
<dbReference type="KEGG" id="ldo:LDBPK_191310"/>
<dbReference type="Proteomes" id="UP000008980">
    <property type="component" value="Chromosome 19"/>
</dbReference>
<accession>E9BEC3</accession>
<protein>
    <submittedName>
        <fullName evidence="1">Glycerol uptake protein, putative</fullName>
    </submittedName>
</protein>
<sequence>MRRAGKKQHRLIFDPSRSRAILIPAERDATG</sequence>
<reference evidence="1 2" key="1">
    <citation type="journal article" date="2011" name="Genome Res.">
        <title>Whole genome sequencing of multiple Leishmania donovani clinical isolates provides insights into population structure and mechanisms of drug resistance.</title>
        <authorList>
            <person name="Downing T."/>
            <person name="Imamura H."/>
            <person name="Decuypere S."/>
            <person name="Clark T.G."/>
            <person name="Coombs G.H."/>
            <person name="Cotton J.A."/>
            <person name="Hilley J.D."/>
            <person name="de Doncker S."/>
            <person name="Maes I."/>
            <person name="Mottram J.C."/>
            <person name="Quail M.A."/>
            <person name="Rijal S."/>
            <person name="Sanders M."/>
            <person name="Schonian G."/>
            <person name="Stark O."/>
            <person name="Sundar S."/>
            <person name="Vanaerschot M."/>
            <person name="Hertz-Fowler C."/>
            <person name="Dujardin J.C."/>
            <person name="Berriman M."/>
        </authorList>
    </citation>
    <scope>NUCLEOTIDE SEQUENCE [LARGE SCALE GENOMIC DNA]</scope>
    <source>
        <strain evidence="1 2">BPK282A1</strain>
    </source>
</reference>
<dbReference type="RefSeq" id="XP_003860306.1">
    <property type="nucleotide sequence ID" value="XM_003860258.1"/>
</dbReference>
<dbReference type="EMBL" id="FR799606">
    <property type="protein sequence ID" value="CBZ33599.1"/>
    <property type="molecule type" value="Genomic_DNA"/>
</dbReference>
<dbReference type="GeneID" id="13386118"/>
<organism evidence="1 2">
    <name type="scientific">Leishmania donovani</name>
    <dbReference type="NCBI Taxonomy" id="5661"/>
    <lineage>
        <taxon>Eukaryota</taxon>
        <taxon>Discoba</taxon>
        <taxon>Euglenozoa</taxon>
        <taxon>Kinetoplastea</taxon>
        <taxon>Metakinetoplastina</taxon>
        <taxon>Trypanosomatida</taxon>
        <taxon>Trypanosomatidae</taxon>
        <taxon>Leishmaniinae</taxon>
        <taxon>Leishmania</taxon>
    </lineage>
</organism>
<reference evidence="2" key="2">
    <citation type="submission" date="2011-02" db="EMBL/GenBank/DDBJ databases">
        <title>Whole genome sequencing of Leishmania donovani clinical lines reveals dynamic variation related to drug resistance.</title>
        <authorList>
            <person name="Downing T."/>
            <person name="Imamura H."/>
            <person name="Sanders M."/>
            <person name="Decuypere S."/>
            <person name="Hertz-Fowler C."/>
            <person name="Clark T.G."/>
            <person name="Rijal S."/>
            <person name="Sundar S."/>
            <person name="Quail M.A."/>
            <person name="De Doncker S."/>
            <person name="Maes I."/>
            <person name="Vanaerschot M."/>
            <person name="Stark O."/>
            <person name="Schonian G."/>
            <person name="Dujardin J.C."/>
            <person name="Berriman M."/>
        </authorList>
    </citation>
    <scope>NUCLEOTIDE SEQUENCE [LARGE SCALE GENOMIC DNA]</scope>
    <source>
        <strain evidence="2">BPK282A1</strain>
    </source>
</reference>